<evidence type="ECO:0000313" key="2">
    <source>
        <dbReference type="EMBL" id="KAJ0978225.1"/>
    </source>
</evidence>
<dbReference type="EMBL" id="JAGGNH010000003">
    <property type="protein sequence ID" value="KAJ0978225.1"/>
    <property type="molecule type" value="Genomic_DNA"/>
</dbReference>
<reference evidence="2" key="2">
    <citation type="journal article" date="2022" name="Hortic Res">
        <title>The genome of Dioscorea zingiberensis sheds light on the biosynthesis, origin and evolution of the medicinally important diosgenin saponins.</title>
        <authorList>
            <person name="Li Y."/>
            <person name="Tan C."/>
            <person name="Li Z."/>
            <person name="Guo J."/>
            <person name="Li S."/>
            <person name="Chen X."/>
            <person name="Wang C."/>
            <person name="Dai X."/>
            <person name="Yang H."/>
            <person name="Song W."/>
            <person name="Hou L."/>
            <person name="Xu J."/>
            <person name="Tong Z."/>
            <person name="Xu A."/>
            <person name="Yuan X."/>
            <person name="Wang W."/>
            <person name="Yang Q."/>
            <person name="Chen L."/>
            <person name="Sun Z."/>
            <person name="Wang K."/>
            <person name="Pan B."/>
            <person name="Chen J."/>
            <person name="Bao Y."/>
            <person name="Liu F."/>
            <person name="Qi X."/>
            <person name="Gang D.R."/>
            <person name="Wen J."/>
            <person name="Li J."/>
        </authorList>
    </citation>
    <scope>NUCLEOTIDE SEQUENCE</scope>
    <source>
        <strain evidence="2">Dzin_1.0</strain>
    </source>
</reference>
<dbReference type="PANTHER" id="PTHR33785:SF2">
    <property type="entry name" value="DUF1685 DOMAIN-CONTAINING PROTEIN"/>
    <property type="match status" value="1"/>
</dbReference>
<name>A0A9D5HIV5_9LILI</name>
<organism evidence="2 3">
    <name type="scientific">Dioscorea zingiberensis</name>
    <dbReference type="NCBI Taxonomy" id="325984"/>
    <lineage>
        <taxon>Eukaryota</taxon>
        <taxon>Viridiplantae</taxon>
        <taxon>Streptophyta</taxon>
        <taxon>Embryophyta</taxon>
        <taxon>Tracheophyta</taxon>
        <taxon>Spermatophyta</taxon>
        <taxon>Magnoliopsida</taxon>
        <taxon>Liliopsida</taxon>
        <taxon>Dioscoreales</taxon>
        <taxon>Dioscoreaceae</taxon>
        <taxon>Dioscorea</taxon>
    </lineage>
</organism>
<dbReference type="AlphaFoldDB" id="A0A9D5HIV5"/>
<evidence type="ECO:0000313" key="3">
    <source>
        <dbReference type="Proteomes" id="UP001085076"/>
    </source>
</evidence>
<protein>
    <submittedName>
        <fullName evidence="2">Uncharacterized protein</fullName>
    </submittedName>
</protein>
<feature type="region of interest" description="Disordered" evidence="1">
    <location>
        <begin position="29"/>
        <end position="63"/>
    </location>
</feature>
<feature type="compositionally biased region" description="Polar residues" evidence="1">
    <location>
        <begin position="40"/>
        <end position="54"/>
    </location>
</feature>
<proteinExistence type="predicted"/>
<comment type="caution">
    <text evidence="2">The sequence shown here is derived from an EMBL/GenBank/DDBJ whole genome shotgun (WGS) entry which is preliminary data.</text>
</comment>
<dbReference type="OrthoDB" id="1918258at2759"/>
<accession>A0A9D5HIV5</accession>
<reference evidence="2" key="1">
    <citation type="submission" date="2021-03" db="EMBL/GenBank/DDBJ databases">
        <authorList>
            <person name="Li Z."/>
            <person name="Yang C."/>
        </authorList>
    </citation>
    <scope>NUCLEOTIDE SEQUENCE</scope>
    <source>
        <strain evidence="2">Dzin_1.0</strain>
        <tissue evidence="2">Leaf</tissue>
    </source>
</reference>
<evidence type="ECO:0000256" key="1">
    <source>
        <dbReference type="SAM" id="MobiDB-lite"/>
    </source>
</evidence>
<dbReference type="PANTHER" id="PTHR33785">
    <property type="entry name" value="OS06G0550800 PROTEIN"/>
    <property type="match status" value="1"/>
</dbReference>
<gene>
    <name evidence="2" type="ORF">J5N97_013699</name>
</gene>
<dbReference type="Proteomes" id="UP001085076">
    <property type="component" value="Miscellaneous, Linkage group lg03"/>
</dbReference>
<keyword evidence="3" id="KW-1185">Reference proteome</keyword>
<sequence length="230" mass="26229">MDANTFSYLQEAMDELWFSKNILLFKKSGTTTAPPPDLPTNLSSESLPGKSSTTKSEKSHAVYKEKKKPPVLNIVIGQPLFQLQSPARNKLRSYPSTYSLNTGSEKKIKRRRKQSEIRSYKSLSDLENYELKGFMDLGFVFQKEKLSPEMICVIPGLQRLVEDDSEGAEKRETNEEQVKRPYLSEAWLVSKPDSPLLNPRMLPNSLEGADMKKHLRFWAREVASLAQQES</sequence>